<sequence length="109" mass="12147">MTRTDIGKALRHYRKQAGLTQAEFGELTGFDPKTISRLETGDRTPSLDALDTFARVLKVQVRDFFVETKVEPTEEEMRAYLLSVICKADKGALLKLKAAVDKALASKTD</sequence>
<dbReference type="PANTHER" id="PTHR46797">
    <property type="entry name" value="HTH-TYPE TRANSCRIPTIONAL REGULATOR"/>
    <property type="match status" value="1"/>
</dbReference>
<dbReference type="GO" id="GO:0003677">
    <property type="term" value="F:DNA binding"/>
    <property type="evidence" value="ECO:0007669"/>
    <property type="project" value="UniProtKB-KW"/>
</dbReference>
<dbReference type="GO" id="GO:0005829">
    <property type="term" value="C:cytosol"/>
    <property type="evidence" value="ECO:0007669"/>
    <property type="project" value="TreeGrafter"/>
</dbReference>
<evidence type="ECO:0000313" key="3">
    <source>
        <dbReference type="EMBL" id="MQU43994.1"/>
    </source>
</evidence>
<dbReference type="InterPro" id="IPR001387">
    <property type="entry name" value="Cro/C1-type_HTH"/>
</dbReference>
<feature type="domain" description="HTH cro/C1-type" evidence="2">
    <location>
        <begin position="10"/>
        <end position="64"/>
    </location>
</feature>
<dbReference type="Gene3D" id="1.10.260.40">
    <property type="entry name" value="lambda repressor-like DNA-binding domains"/>
    <property type="match status" value="1"/>
</dbReference>
<protein>
    <submittedName>
        <fullName evidence="3">Helix-turn-helix domain-containing protein</fullName>
    </submittedName>
</protein>
<dbReference type="InterPro" id="IPR050807">
    <property type="entry name" value="TransReg_Diox_bact_type"/>
</dbReference>
<accession>A0A6I1WLY9</accession>
<dbReference type="AlphaFoldDB" id="A0A6I1WLY9"/>
<name>A0A6I1WLY9_9PSED</name>
<organism evidence="3 4">
    <name type="scientific">Pseudomonas helleri</name>
    <dbReference type="NCBI Taxonomy" id="1608996"/>
    <lineage>
        <taxon>Bacteria</taxon>
        <taxon>Pseudomonadati</taxon>
        <taxon>Pseudomonadota</taxon>
        <taxon>Gammaproteobacteria</taxon>
        <taxon>Pseudomonadales</taxon>
        <taxon>Pseudomonadaceae</taxon>
        <taxon>Pseudomonas</taxon>
    </lineage>
</organism>
<gene>
    <name evidence="3" type="ORF">GHO28_16005</name>
</gene>
<dbReference type="InterPro" id="IPR010982">
    <property type="entry name" value="Lambda_DNA-bd_dom_sf"/>
</dbReference>
<dbReference type="SMART" id="SM00530">
    <property type="entry name" value="HTH_XRE"/>
    <property type="match status" value="1"/>
</dbReference>
<dbReference type="SUPFAM" id="SSF47413">
    <property type="entry name" value="lambda repressor-like DNA-binding domains"/>
    <property type="match status" value="1"/>
</dbReference>
<proteinExistence type="predicted"/>
<evidence type="ECO:0000313" key="4">
    <source>
        <dbReference type="Proteomes" id="UP000466863"/>
    </source>
</evidence>
<comment type="caution">
    <text evidence="3">The sequence shown here is derived from an EMBL/GenBank/DDBJ whole genome shotgun (WGS) entry which is preliminary data.</text>
</comment>
<dbReference type="EMBL" id="WIVV01000075">
    <property type="protein sequence ID" value="MQU43994.1"/>
    <property type="molecule type" value="Genomic_DNA"/>
</dbReference>
<dbReference type="Pfam" id="PF13560">
    <property type="entry name" value="HTH_31"/>
    <property type="match status" value="1"/>
</dbReference>
<evidence type="ECO:0000256" key="1">
    <source>
        <dbReference type="ARBA" id="ARBA00023125"/>
    </source>
</evidence>
<evidence type="ECO:0000259" key="2">
    <source>
        <dbReference type="PROSITE" id="PS50943"/>
    </source>
</evidence>
<dbReference type="PROSITE" id="PS50943">
    <property type="entry name" value="HTH_CROC1"/>
    <property type="match status" value="1"/>
</dbReference>
<dbReference type="RefSeq" id="WP_153356726.1">
    <property type="nucleotide sequence ID" value="NZ_JBQQKA010000171.1"/>
</dbReference>
<dbReference type="PANTHER" id="PTHR46797:SF1">
    <property type="entry name" value="METHYLPHOSPHONATE SYNTHASE"/>
    <property type="match status" value="1"/>
</dbReference>
<reference evidence="3 4" key="1">
    <citation type="submission" date="2019-10" db="EMBL/GenBank/DDBJ databases">
        <title>Evaluation of single-gene subtyping targets for Pseudomonas.</title>
        <authorList>
            <person name="Reichler S.J."/>
            <person name="Orsi R.H."/>
            <person name="Wiedmann M."/>
            <person name="Martin N.H."/>
            <person name="Murphy S.I."/>
        </authorList>
    </citation>
    <scope>NUCLEOTIDE SEQUENCE [LARGE SCALE GENOMIC DNA]</scope>
    <source>
        <strain evidence="3 4">FSL R10-1876</strain>
    </source>
</reference>
<dbReference type="GO" id="GO:0003700">
    <property type="term" value="F:DNA-binding transcription factor activity"/>
    <property type="evidence" value="ECO:0007669"/>
    <property type="project" value="TreeGrafter"/>
</dbReference>
<dbReference type="Proteomes" id="UP000466863">
    <property type="component" value="Unassembled WGS sequence"/>
</dbReference>
<dbReference type="CDD" id="cd00093">
    <property type="entry name" value="HTH_XRE"/>
    <property type="match status" value="1"/>
</dbReference>
<keyword evidence="1" id="KW-0238">DNA-binding</keyword>